<sequence length="287" mass="31411">MLSLQQVSKTYADGTVALDSLSLTLPSGMVGLLGPNGAGKSSLMRTIACLQTPDSGDILFNGTSVLASPHLLRQQLGYLPQSFGVYPHMSCVALLHHIAALKNISRSKARSQIDELLSITNLTQHAGKRVSTFSGGMRQRFGIAQALLGDPRILIMDEPTAGLDPQERQRLHGMLISLSKNKLVLLSTHIVEDIEHLCPHATLMMQGRIVDSGAMHSLISPMENKVWESASKPDRGVLLGEHYHCGQPVWRLFNDEQPTPDAVLVNATLQDRYFYKLALQVKSHVAH</sequence>
<comment type="similarity">
    <text evidence="1">Belongs to the ABC transporter superfamily.</text>
</comment>
<dbReference type="InterPro" id="IPR017871">
    <property type="entry name" value="ABC_transporter-like_CS"/>
</dbReference>
<evidence type="ECO:0000256" key="3">
    <source>
        <dbReference type="ARBA" id="ARBA00022741"/>
    </source>
</evidence>
<dbReference type="Pfam" id="PF00005">
    <property type="entry name" value="ABC_tran"/>
    <property type="match status" value="1"/>
</dbReference>
<dbReference type="RefSeq" id="WP_073316884.1">
    <property type="nucleotide sequence ID" value="NZ_FQWD01000001.1"/>
</dbReference>
<dbReference type="AlphaFoldDB" id="A0A1M5EC11"/>
<keyword evidence="3" id="KW-0547">Nucleotide-binding</keyword>
<name>A0A1M5EC11_9ALTE</name>
<evidence type="ECO:0000313" key="6">
    <source>
        <dbReference type="EMBL" id="SHF76735.1"/>
    </source>
</evidence>
<protein>
    <submittedName>
        <fullName evidence="6">ABC-type multidrug transport system, ATPase component</fullName>
    </submittedName>
</protein>
<feature type="domain" description="ABC transporter" evidence="5">
    <location>
        <begin position="2"/>
        <end position="231"/>
    </location>
</feature>
<proteinExistence type="inferred from homology"/>
<dbReference type="PANTHER" id="PTHR43335">
    <property type="entry name" value="ABC TRANSPORTER, ATP-BINDING PROTEIN"/>
    <property type="match status" value="1"/>
</dbReference>
<dbReference type="PROSITE" id="PS50893">
    <property type="entry name" value="ABC_TRANSPORTER_2"/>
    <property type="match status" value="1"/>
</dbReference>
<dbReference type="InterPro" id="IPR003439">
    <property type="entry name" value="ABC_transporter-like_ATP-bd"/>
</dbReference>
<evidence type="ECO:0000313" key="7">
    <source>
        <dbReference type="Proteomes" id="UP000184520"/>
    </source>
</evidence>
<gene>
    <name evidence="6" type="ORF">SAMN05216361_0334</name>
</gene>
<keyword evidence="4" id="KW-0067">ATP-binding</keyword>
<dbReference type="GO" id="GO:0005524">
    <property type="term" value="F:ATP binding"/>
    <property type="evidence" value="ECO:0007669"/>
    <property type="project" value="UniProtKB-KW"/>
</dbReference>
<evidence type="ECO:0000256" key="2">
    <source>
        <dbReference type="ARBA" id="ARBA00022448"/>
    </source>
</evidence>
<dbReference type="EMBL" id="FQWD01000001">
    <property type="protein sequence ID" value="SHF76735.1"/>
    <property type="molecule type" value="Genomic_DNA"/>
</dbReference>
<dbReference type="PROSITE" id="PS00211">
    <property type="entry name" value="ABC_TRANSPORTER_1"/>
    <property type="match status" value="1"/>
</dbReference>
<dbReference type="Gene3D" id="3.40.50.300">
    <property type="entry name" value="P-loop containing nucleotide triphosphate hydrolases"/>
    <property type="match status" value="1"/>
</dbReference>
<keyword evidence="2" id="KW-0813">Transport</keyword>
<evidence type="ECO:0000256" key="1">
    <source>
        <dbReference type="ARBA" id="ARBA00005417"/>
    </source>
</evidence>
<evidence type="ECO:0000259" key="5">
    <source>
        <dbReference type="PROSITE" id="PS50893"/>
    </source>
</evidence>
<reference evidence="7" key="1">
    <citation type="submission" date="2016-11" db="EMBL/GenBank/DDBJ databases">
        <authorList>
            <person name="Varghese N."/>
            <person name="Submissions S."/>
        </authorList>
    </citation>
    <scope>NUCLEOTIDE SEQUENCE [LARGE SCALE GENOMIC DNA]</scope>
    <source>
        <strain evidence="7">CGMCC 1.8995</strain>
    </source>
</reference>
<keyword evidence="7" id="KW-1185">Reference proteome</keyword>
<dbReference type="SMART" id="SM00382">
    <property type="entry name" value="AAA"/>
    <property type="match status" value="1"/>
</dbReference>
<dbReference type="OrthoDB" id="9778547at2"/>
<dbReference type="CDD" id="cd03264">
    <property type="entry name" value="ABC_drug_resistance_like"/>
    <property type="match status" value="1"/>
</dbReference>
<dbReference type="Proteomes" id="UP000184520">
    <property type="component" value="Unassembled WGS sequence"/>
</dbReference>
<evidence type="ECO:0000256" key="4">
    <source>
        <dbReference type="ARBA" id="ARBA00022840"/>
    </source>
</evidence>
<dbReference type="GO" id="GO:0016887">
    <property type="term" value="F:ATP hydrolysis activity"/>
    <property type="evidence" value="ECO:0007669"/>
    <property type="project" value="InterPro"/>
</dbReference>
<dbReference type="STRING" id="634436.SAMN05216361_0334"/>
<accession>A0A1M5EC11</accession>
<dbReference type="InterPro" id="IPR027417">
    <property type="entry name" value="P-loop_NTPase"/>
</dbReference>
<organism evidence="6 7">
    <name type="scientific">Marisediminitalea aggregata</name>
    <dbReference type="NCBI Taxonomy" id="634436"/>
    <lineage>
        <taxon>Bacteria</taxon>
        <taxon>Pseudomonadati</taxon>
        <taxon>Pseudomonadota</taxon>
        <taxon>Gammaproteobacteria</taxon>
        <taxon>Alteromonadales</taxon>
        <taxon>Alteromonadaceae</taxon>
        <taxon>Marisediminitalea</taxon>
    </lineage>
</organism>
<dbReference type="SUPFAM" id="SSF52540">
    <property type="entry name" value="P-loop containing nucleoside triphosphate hydrolases"/>
    <property type="match status" value="1"/>
</dbReference>
<dbReference type="InterPro" id="IPR003593">
    <property type="entry name" value="AAA+_ATPase"/>
</dbReference>
<dbReference type="PANTHER" id="PTHR43335:SF2">
    <property type="entry name" value="ABC TRANSPORTER, ATP-BINDING PROTEIN"/>
    <property type="match status" value="1"/>
</dbReference>